<proteinExistence type="predicted"/>
<feature type="compositionally biased region" description="Polar residues" evidence="1">
    <location>
        <begin position="7"/>
        <end position="16"/>
    </location>
</feature>
<name>A0AAN7K2N9_9MYRT</name>
<reference evidence="2 3" key="1">
    <citation type="journal article" date="2023" name="Hortic Res">
        <title>Pangenome of water caltrop reveals structural variations and asymmetric subgenome divergence after allopolyploidization.</title>
        <authorList>
            <person name="Zhang X."/>
            <person name="Chen Y."/>
            <person name="Wang L."/>
            <person name="Yuan Y."/>
            <person name="Fang M."/>
            <person name="Shi L."/>
            <person name="Lu R."/>
            <person name="Comes H.P."/>
            <person name="Ma Y."/>
            <person name="Chen Y."/>
            <person name="Huang G."/>
            <person name="Zhou Y."/>
            <person name="Zheng Z."/>
            <person name="Qiu Y."/>
        </authorList>
    </citation>
    <scope>NUCLEOTIDE SEQUENCE [LARGE SCALE GENOMIC DNA]</scope>
    <source>
        <tissue evidence="2">Roots</tissue>
    </source>
</reference>
<feature type="region of interest" description="Disordered" evidence="1">
    <location>
        <begin position="84"/>
        <end position="115"/>
    </location>
</feature>
<dbReference type="AlphaFoldDB" id="A0AAN7K2N9"/>
<evidence type="ECO:0000313" key="3">
    <source>
        <dbReference type="Proteomes" id="UP001345219"/>
    </source>
</evidence>
<feature type="compositionally biased region" description="Basic and acidic residues" evidence="1">
    <location>
        <begin position="29"/>
        <end position="40"/>
    </location>
</feature>
<organism evidence="2 3">
    <name type="scientific">Trapa incisa</name>
    <dbReference type="NCBI Taxonomy" id="236973"/>
    <lineage>
        <taxon>Eukaryota</taxon>
        <taxon>Viridiplantae</taxon>
        <taxon>Streptophyta</taxon>
        <taxon>Embryophyta</taxon>
        <taxon>Tracheophyta</taxon>
        <taxon>Spermatophyta</taxon>
        <taxon>Magnoliopsida</taxon>
        <taxon>eudicotyledons</taxon>
        <taxon>Gunneridae</taxon>
        <taxon>Pentapetalae</taxon>
        <taxon>rosids</taxon>
        <taxon>malvids</taxon>
        <taxon>Myrtales</taxon>
        <taxon>Lythraceae</taxon>
        <taxon>Trapa</taxon>
    </lineage>
</organism>
<evidence type="ECO:0000313" key="2">
    <source>
        <dbReference type="EMBL" id="KAK4758621.1"/>
    </source>
</evidence>
<dbReference type="Proteomes" id="UP001345219">
    <property type="component" value="Chromosome 15"/>
</dbReference>
<gene>
    <name evidence="2" type="ORF">SAY87_019922</name>
</gene>
<evidence type="ECO:0000256" key="1">
    <source>
        <dbReference type="SAM" id="MobiDB-lite"/>
    </source>
</evidence>
<accession>A0AAN7K2N9</accession>
<keyword evidence="3" id="KW-1185">Reference proteome</keyword>
<sequence length="131" mass="14447">MILARHPQSNNGTPSPVSHRPVSARKAVAAHDQRDQEHAAAEAVAQAQAPVDQVIAQAAIPPPAEPDELMPNVRNLRLQRWQMTKKSKTGKGKIFNSAKEGKDGGGRPCCDWSRSARRLTKRRRFVQQGKI</sequence>
<feature type="region of interest" description="Disordered" evidence="1">
    <location>
        <begin position="1"/>
        <end position="46"/>
    </location>
</feature>
<comment type="caution">
    <text evidence="2">The sequence shown here is derived from an EMBL/GenBank/DDBJ whole genome shotgun (WGS) entry which is preliminary data.</text>
</comment>
<protein>
    <submittedName>
        <fullName evidence="2">Uncharacterized protein</fullName>
    </submittedName>
</protein>
<dbReference type="EMBL" id="JAXIOK010000012">
    <property type="protein sequence ID" value="KAK4758621.1"/>
    <property type="molecule type" value="Genomic_DNA"/>
</dbReference>